<evidence type="ECO:0000313" key="1">
    <source>
        <dbReference type="EMBL" id="GAI83843.1"/>
    </source>
</evidence>
<organism evidence="1">
    <name type="scientific">marine sediment metagenome</name>
    <dbReference type="NCBI Taxonomy" id="412755"/>
    <lineage>
        <taxon>unclassified sequences</taxon>
        <taxon>metagenomes</taxon>
        <taxon>ecological metagenomes</taxon>
    </lineage>
</organism>
<protein>
    <submittedName>
        <fullName evidence="1">Uncharacterized protein</fullName>
    </submittedName>
</protein>
<dbReference type="EMBL" id="BARW01013814">
    <property type="protein sequence ID" value="GAI83843.1"/>
    <property type="molecule type" value="Genomic_DNA"/>
</dbReference>
<feature type="non-terminal residue" evidence="1">
    <location>
        <position position="103"/>
    </location>
</feature>
<sequence>MKRRDIFRMISLGLLGFKHTVSKAEPFFATRSFASISGYVKDNMENPVGEATIIFTDESNPVNVFSSLTDSTGRYEIDITVSVDENAQNIPTGFTLHQNYPNP</sequence>
<gene>
    <name evidence="1" type="ORF">S12H4_25023</name>
</gene>
<name>X1RT63_9ZZZZ</name>
<dbReference type="AlphaFoldDB" id="X1RT63"/>
<proteinExistence type="predicted"/>
<dbReference type="SUPFAM" id="SSF49464">
    <property type="entry name" value="Carboxypeptidase regulatory domain-like"/>
    <property type="match status" value="1"/>
</dbReference>
<comment type="caution">
    <text evidence="1">The sequence shown here is derived from an EMBL/GenBank/DDBJ whole genome shotgun (WGS) entry which is preliminary data.</text>
</comment>
<reference evidence="1" key="1">
    <citation type="journal article" date="2014" name="Front. Microbiol.">
        <title>High frequency of phylogenetically diverse reductive dehalogenase-homologous genes in deep subseafloor sedimentary metagenomes.</title>
        <authorList>
            <person name="Kawai M."/>
            <person name="Futagami T."/>
            <person name="Toyoda A."/>
            <person name="Takaki Y."/>
            <person name="Nishi S."/>
            <person name="Hori S."/>
            <person name="Arai W."/>
            <person name="Tsubouchi T."/>
            <person name="Morono Y."/>
            <person name="Uchiyama I."/>
            <person name="Ito T."/>
            <person name="Fujiyama A."/>
            <person name="Inagaki F."/>
            <person name="Takami H."/>
        </authorList>
    </citation>
    <scope>NUCLEOTIDE SEQUENCE</scope>
    <source>
        <strain evidence="1">Expedition CK06-06</strain>
    </source>
</reference>
<dbReference type="InterPro" id="IPR008969">
    <property type="entry name" value="CarboxyPept-like_regulatory"/>
</dbReference>
<accession>X1RT63</accession>